<dbReference type="EC" id="2.7.7.48" evidence="1"/>
<comment type="caution">
    <text evidence="3">The sequence shown here is derived from an EMBL/GenBank/DDBJ whole genome shotgun (WGS) entry which is preliminary data.</text>
</comment>
<proteinExistence type="inferred from homology"/>
<dbReference type="Proteomes" id="UP001291926">
    <property type="component" value="Unassembled WGS sequence"/>
</dbReference>
<dbReference type="Pfam" id="PF05183">
    <property type="entry name" value="RdRP"/>
    <property type="match status" value="2"/>
</dbReference>
<dbReference type="PANTHER" id="PTHR23079:SF1">
    <property type="entry name" value="RNA-DEPENDENT RNA POLYMERASE 1"/>
    <property type="match status" value="1"/>
</dbReference>
<dbReference type="PANTHER" id="PTHR23079">
    <property type="entry name" value="RNA-DEPENDENT RNA POLYMERASE"/>
    <property type="match status" value="1"/>
</dbReference>
<evidence type="ECO:0000313" key="3">
    <source>
        <dbReference type="EMBL" id="KAK4485907.1"/>
    </source>
</evidence>
<keyword evidence="1" id="KW-0548">Nucleotidyltransferase</keyword>
<protein>
    <recommendedName>
        <fullName evidence="1">RNA-dependent RNA polymerase</fullName>
        <ecNumber evidence="1">2.7.7.48</ecNumber>
    </recommendedName>
</protein>
<keyword evidence="4" id="KW-1185">Reference proteome</keyword>
<keyword evidence="1" id="KW-0694">RNA-binding</keyword>
<keyword evidence="1" id="KW-0943">RNA-mediated gene silencing</keyword>
<dbReference type="InterPro" id="IPR007855">
    <property type="entry name" value="RDRP"/>
</dbReference>
<evidence type="ECO:0000256" key="1">
    <source>
        <dbReference type="RuleBase" id="RU363098"/>
    </source>
</evidence>
<feature type="domain" description="RDRP core" evidence="2">
    <location>
        <begin position="5"/>
        <end position="83"/>
    </location>
</feature>
<sequence length="323" mass="36134">MGGPLHEARQMMGCLDETGNFEYGQVFVQYSKPENISSYLFEGEIVVAENPCLYPGVVRVLKDVDVEALHHMVDCVVFPTRSDLIMMNALKVIWMETPCLGQLGYMLGKLGQHMGGPLQDARQMMGCLDETGNLEYGQVFVQYSKPENISSYLVEGEIVVAENPCLYPGDVRVLKDVDVEALHHMVDCVVFPKKKKGSDLDLDGDVYFVCWYSDLIPPIKETKHLDYNSAISVQLDHDVTNEEIMDHFTNFITKDNLGLISTVHTIFADKEPKMAFNESCVDLANKFSIVVDSPKTGISVGMYILIWLVQIKMRDTDVSLAGG</sequence>
<organism evidence="3 4">
    <name type="scientific">Penstemon davidsonii</name>
    <dbReference type="NCBI Taxonomy" id="160366"/>
    <lineage>
        <taxon>Eukaryota</taxon>
        <taxon>Viridiplantae</taxon>
        <taxon>Streptophyta</taxon>
        <taxon>Embryophyta</taxon>
        <taxon>Tracheophyta</taxon>
        <taxon>Spermatophyta</taxon>
        <taxon>Magnoliopsida</taxon>
        <taxon>eudicotyledons</taxon>
        <taxon>Gunneridae</taxon>
        <taxon>Pentapetalae</taxon>
        <taxon>asterids</taxon>
        <taxon>lamiids</taxon>
        <taxon>Lamiales</taxon>
        <taxon>Plantaginaceae</taxon>
        <taxon>Cheloneae</taxon>
        <taxon>Penstemon</taxon>
    </lineage>
</organism>
<comment type="similarity">
    <text evidence="1">Belongs to the RdRP family.</text>
</comment>
<name>A0ABR0D9K4_9LAMI</name>
<keyword evidence="1" id="KW-0696">RNA-directed RNA polymerase</keyword>
<dbReference type="EMBL" id="JAYDYQ010002533">
    <property type="protein sequence ID" value="KAK4485907.1"/>
    <property type="molecule type" value="Genomic_DNA"/>
</dbReference>
<accession>A0ABR0D9K4</accession>
<reference evidence="3 4" key="1">
    <citation type="journal article" date="2023" name="bioRxiv">
        <title>Genome report: Whole genome sequence and annotation of Penstemon davidsonii.</title>
        <authorList>
            <person name="Ostevik K.L."/>
            <person name="Alabady M."/>
            <person name="Zhang M."/>
            <person name="Rausher M.D."/>
        </authorList>
    </citation>
    <scope>NUCLEOTIDE SEQUENCE [LARGE SCALE GENOMIC DNA]</scope>
    <source>
        <strain evidence="3">DNT005</strain>
        <tissue evidence="3">Whole leaf</tissue>
    </source>
</reference>
<dbReference type="InterPro" id="IPR057596">
    <property type="entry name" value="RDRP_core"/>
</dbReference>
<comment type="catalytic activity">
    <reaction evidence="1">
        <text>RNA(n) + a ribonucleoside 5'-triphosphate = RNA(n+1) + diphosphate</text>
        <dbReference type="Rhea" id="RHEA:21248"/>
        <dbReference type="Rhea" id="RHEA-COMP:14527"/>
        <dbReference type="Rhea" id="RHEA-COMP:17342"/>
        <dbReference type="ChEBI" id="CHEBI:33019"/>
        <dbReference type="ChEBI" id="CHEBI:61557"/>
        <dbReference type="ChEBI" id="CHEBI:140395"/>
        <dbReference type="EC" id="2.7.7.48"/>
    </reaction>
</comment>
<gene>
    <name evidence="3" type="ORF">RD792_008558</name>
</gene>
<evidence type="ECO:0000313" key="4">
    <source>
        <dbReference type="Proteomes" id="UP001291926"/>
    </source>
</evidence>
<comment type="function">
    <text evidence="1">Probably involved in the RNA silencing pathway and required for the generation of small interfering RNAs (siRNAs).</text>
</comment>
<keyword evidence="1" id="KW-0808">Transferase</keyword>
<feature type="domain" description="RDRP core" evidence="2">
    <location>
        <begin position="117"/>
        <end position="301"/>
    </location>
</feature>
<evidence type="ECO:0000259" key="2">
    <source>
        <dbReference type="Pfam" id="PF05183"/>
    </source>
</evidence>